<organism evidence="7 8">
    <name type="scientific">Promicromonospora sukumoe</name>
    <dbReference type="NCBI Taxonomy" id="88382"/>
    <lineage>
        <taxon>Bacteria</taxon>
        <taxon>Bacillati</taxon>
        <taxon>Actinomycetota</taxon>
        <taxon>Actinomycetes</taxon>
        <taxon>Micrococcales</taxon>
        <taxon>Promicromonosporaceae</taxon>
        <taxon>Promicromonospora</taxon>
    </lineage>
</organism>
<evidence type="ECO:0000313" key="7">
    <source>
        <dbReference type="EMBL" id="MBA8810482.1"/>
    </source>
</evidence>
<evidence type="ECO:0000256" key="3">
    <source>
        <dbReference type="ARBA" id="ARBA00022827"/>
    </source>
</evidence>
<protein>
    <submittedName>
        <fullName evidence="7">NADPH-dependent 2,4-dienoyl-CoA reductase/sulfur reductase-like enzyme</fullName>
    </submittedName>
</protein>
<evidence type="ECO:0000259" key="5">
    <source>
        <dbReference type="Pfam" id="PF07992"/>
    </source>
</evidence>
<feature type="domain" description="FAD/NAD(P)-binding" evidence="5">
    <location>
        <begin position="5"/>
        <end position="311"/>
    </location>
</feature>
<dbReference type="PRINTS" id="PR00411">
    <property type="entry name" value="PNDRDTASEI"/>
</dbReference>
<dbReference type="GO" id="GO:0016651">
    <property type="term" value="F:oxidoreductase activity, acting on NAD(P)H"/>
    <property type="evidence" value="ECO:0007669"/>
    <property type="project" value="TreeGrafter"/>
</dbReference>
<dbReference type="InterPro" id="IPR023753">
    <property type="entry name" value="FAD/NAD-binding_dom"/>
</dbReference>
<evidence type="ECO:0000313" key="8">
    <source>
        <dbReference type="Proteomes" id="UP000540568"/>
    </source>
</evidence>
<keyword evidence="2" id="KW-0285">Flavoprotein</keyword>
<comment type="cofactor">
    <cofactor evidence="1">
        <name>FAD</name>
        <dbReference type="ChEBI" id="CHEBI:57692"/>
    </cofactor>
</comment>
<keyword evidence="8" id="KW-1185">Reference proteome</keyword>
<dbReference type="SUPFAM" id="SSF55424">
    <property type="entry name" value="FAD/NAD-linked reductases, dimerisation (C-terminal) domain"/>
    <property type="match status" value="1"/>
</dbReference>
<keyword evidence="4" id="KW-0560">Oxidoreductase</keyword>
<evidence type="ECO:0000256" key="4">
    <source>
        <dbReference type="ARBA" id="ARBA00023002"/>
    </source>
</evidence>
<dbReference type="InterPro" id="IPR050446">
    <property type="entry name" value="FAD-oxidoreductase/Apoptosis"/>
</dbReference>
<dbReference type="GO" id="GO:0005737">
    <property type="term" value="C:cytoplasm"/>
    <property type="evidence" value="ECO:0007669"/>
    <property type="project" value="TreeGrafter"/>
</dbReference>
<dbReference type="Gene3D" id="3.30.390.30">
    <property type="match status" value="1"/>
</dbReference>
<evidence type="ECO:0000256" key="2">
    <source>
        <dbReference type="ARBA" id="ARBA00022630"/>
    </source>
</evidence>
<dbReference type="PANTHER" id="PTHR43557">
    <property type="entry name" value="APOPTOSIS-INDUCING FACTOR 1"/>
    <property type="match status" value="1"/>
</dbReference>
<accession>A0A7W3JCT4</accession>
<dbReference type="Gene3D" id="3.50.50.60">
    <property type="entry name" value="FAD/NAD(P)-binding domain"/>
    <property type="match status" value="2"/>
</dbReference>
<dbReference type="Pfam" id="PF14759">
    <property type="entry name" value="Reductase_C"/>
    <property type="match status" value="1"/>
</dbReference>
<feature type="domain" description="Reductase C-terminal" evidence="6">
    <location>
        <begin position="330"/>
        <end position="406"/>
    </location>
</feature>
<comment type="caution">
    <text evidence="7">The sequence shown here is derived from an EMBL/GenBank/DDBJ whole genome shotgun (WGS) entry which is preliminary data.</text>
</comment>
<dbReference type="InterPro" id="IPR028202">
    <property type="entry name" value="Reductase_C"/>
</dbReference>
<dbReference type="PRINTS" id="PR00368">
    <property type="entry name" value="FADPNR"/>
</dbReference>
<dbReference type="InterPro" id="IPR016156">
    <property type="entry name" value="FAD/NAD-linked_Rdtase_dimer_sf"/>
</dbReference>
<dbReference type="EMBL" id="JACGWV010000002">
    <property type="protein sequence ID" value="MBA8810482.1"/>
    <property type="molecule type" value="Genomic_DNA"/>
</dbReference>
<keyword evidence="3" id="KW-0274">FAD</keyword>
<dbReference type="AlphaFoldDB" id="A0A7W3JCT4"/>
<sequence length="411" mass="43878">MNPFVLVGGGLTTARAAEALRKEGYRGDLVVVTSEPHHPYERPPLSKDYLRGESERDAVFPLDQAWYREHEVTVRTNETVVGLNPGEHMLTLSDGATLPFAKLLLAPGSTPRPLDATGTDLSGVHYLRTIDDSDRISSMLLEASLEGVGRVAVVGDGWIGLEVAASARTLGLDVTVVGRGSHPLGRVLGPEMGDFYAGVHVEHDVRLVRRTSVSGLQGADGRVTGVELSDGTRIGADVVVIGVGATPNIGLAEVAGLDLRPAAEGGGIVVDGTLATSHPDIFAAGDVASIPSPHYGRPLRVEHWATAERTGAHAGRAMLGATAPFDRLPYFYSDQYDVGMEYTGWVDVPGGYDDVVVSGDLGAREFVAFWLLDGQVVAGMAVNVWEQMDRVEELIRSRRKVPREELDAFVG</sequence>
<proteinExistence type="predicted"/>
<name>A0A7W3JCT4_9MICO</name>
<gene>
    <name evidence="7" type="ORF">FHX71_004458</name>
</gene>
<dbReference type="RefSeq" id="WP_182619571.1">
    <property type="nucleotide sequence ID" value="NZ_BAAATF010000015.1"/>
</dbReference>
<dbReference type="Pfam" id="PF07992">
    <property type="entry name" value="Pyr_redox_2"/>
    <property type="match status" value="1"/>
</dbReference>
<dbReference type="SUPFAM" id="SSF51905">
    <property type="entry name" value="FAD/NAD(P)-binding domain"/>
    <property type="match status" value="2"/>
</dbReference>
<evidence type="ECO:0000256" key="1">
    <source>
        <dbReference type="ARBA" id="ARBA00001974"/>
    </source>
</evidence>
<evidence type="ECO:0000259" key="6">
    <source>
        <dbReference type="Pfam" id="PF14759"/>
    </source>
</evidence>
<dbReference type="PANTHER" id="PTHR43557:SF2">
    <property type="entry name" value="RIESKE DOMAIN-CONTAINING PROTEIN-RELATED"/>
    <property type="match status" value="1"/>
</dbReference>
<dbReference type="InterPro" id="IPR036188">
    <property type="entry name" value="FAD/NAD-bd_sf"/>
</dbReference>
<dbReference type="Proteomes" id="UP000540568">
    <property type="component" value="Unassembled WGS sequence"/>
</dbReference>
<reference evidence="7 8" key="1">
    <citation type="submission" date="2020-07" db="EMBL/GenBank/DDBJ databases">
        <title>Sequencing the genomes of 1000 actinobacteria strains.</title>
        <authorList>
            <person name="Klenk H.-P."/>
        </authorList>
    </citation>
    <scope>NUCLEOTIDE SEQUENCE [LARGE SCALE GENOMIC DNA]</scope>
    <source>
        <strain evidence="7 8">DSM 44121</strain>
    </source>
</reference>